<name>A0ABP0PY64_9DINO</name>
<evidence type="ECO:0000256" key="4">
    <source>
        <dbReference type="ARBA" id="ARBA00023134"/>
    </source>
</evidence>
<reference evidence="7 8" key="1">
    <citation type="submission" date="2024-02" db="EMBL/GenBank/DDBJ databases">
        <authorList>
            <person name="Chen Y."/>
            <person name="Shah S."/>
            <person name="Dougan E. K."/>
            <person name="Thang M."/>
            <person name="Chan C."/>
        </authorList>
    </citation>
    <scope>NUCLEOTIDE SEQUENCE [LARGE SCALE GENOMIC DNA]</scope>
</reference>
<comment type="subcellular location">
    <subcellularLocation>
        <location evidence="1">Membrane</location>
    </subcellularLocation>
</comment>
<keyword evidence="2" id="KW-0547">Nucleotide-binding</keyword>
<gene>
    <name evidence="7" type="ORF">SCF082_LOCUS38569</name>
</gene>
<dbReference type="PANTHER" id="PTHR10465">
    <property type="entry name" value="TRANSMEMBRANE GTPASE FZO1"/>
    <property type="match status" value="1"/>
</dbReference>
<keyword evidence="8" id="KW-1185">Reference proteome</keyword>
<dbReference type="Pfam" id="PF00350">
    <property type="entry name" value="Dynamin_N"/>
    <property type="match status" value="1"/>
</dbReference>
<accession>A0ABP0PY64</accession>
<dbReference type="InterPro" id="IPR027094">
    <property type="entry name" value="Mitofusin_fam"/>
</dbReference>
<organism evidence="7 8">
    <name type="scientific">Durusdinium trenchii</name>
    <dbReference type="NCBI Taxonomy" id="1381693"/>
    <lineage>
        <taxon>Eukaryota</taxon>
        <taxon>Sar</taxon>
        <taxon>Alveolata</taxon>
        <taxon>Dinophyceae</taxon>
        <taxon>Suessiales</taxon>
        <taxon>Symbiodiniaceae</taxon>
        <taxon>Durusdinium</taxon>
    </lineage>
</organism>
<keyword evidence="5" id="KW-0472">Membrane</keyword>
<keyword evidence="4" id="KW-0342">GTP-binding</keyword>
<protein>
    <recommendedName>
        <fullName evidence="6">Dynamin N-terminal domain-containing protein</fullName>
    </recommendedName>
</protein>
<evidence type="ECO:0000256" key="3">
    <source>
        <dbReference type="ARBA" id="ARBA00022801"/>
    </source>
</evidence>
<feature type="domain" description="Dynamin N-terminal" evidence="6">
    <location>
        <begin position="113"/>
        <end position="272"/>
    </location>
</feature>
<evidence type="ECO:0000256" key="2">
    <source>
        <dbReference type="ARBA" id="ARBA00022741"/>
    </source>
</evidence>
<evidence type="ECO:0000313" key="7">
    <source>
        <dbReference type="EMBL" id="CAK9080965.1"/>
    </source>
</evidence>
<evidence type="ECO:0000259" key="6">
    <source>
        <dbReference type="Pfam" id="PF00350"/>
    </source>
</evidence>
<evidence type="ECO:0000256" key="1">
    <source>
        <dbReference type="ARBA" id="ARBA00004370"/>
    </source>
</evidence>
<keyword evidence="3" id="KW-0378">Hydrolase</keyword>
<dbReference type="PANTHER" id="PTHR10465:SF0">
    <property type="entry name" value="SARCALUMENIN"/>
    <property type="match status" value="1"/>
</dbReference>
<dbReference type="SUPFAM" id="SSF52540">
    <property type="entry name" value="P-loop containing nucleoside triphosphate hydrolases"/>
    <property type="match status" value="1"/>
</dbReference>
<dbReference type="Gene3D" id="3.40.50.300">
    <property type="entry name" value="P-loop containing nucleotide triphosphate hydrolases"/>
    <property type="match status" value="1"/>
</dbReference>
<dbReference type="InterPro" id="IPR027417">
    <property type="entry name" value="P-loop_NTPase"/>
</dbReference>
<evidence type="ECO:0000313" key="8">
    <source>
        <dbReference type="Proteomes" id="UP001642464"/>
    </source>
</evidence>
<dbReference type="InterPro" id="IPR045063">
    <property type="entry name" value="Dynamin_N"/>
</dbReference>
<dbReference type="Proteomes" id="UP001642464">
    <property type="component" value="Unassembled WGS sequence"/>
</dbReference>
<dbReference type="EMBL" id="CAXAMM010038795">
    <property type="protein sequence ID" value="CAK9080965.1"/>
    <property type="molecule type" value="Genomic_DNA"/>
</dbReference>
<sequence length="1005" mass="112408">MASPSDDFVHLRSTSAGTQWEQIASLLPAKKVQEPRMADFRRFAQLQEMLRVSCTCMREFTRRRFDALAKEAPDLAEACKELQSANSLLDLGQHVHGMESLVQRIQAKEKLRIIFIGPLKAGKSSLINLLLSSCLPDCEMLLPVDNKAATNCIWKVESTTERHACVYLNDVLQKEWLLDDLKPEVLRADMAEFLEEKFARDANPSGHGEICIQLPLDLLNPFGCHYSLVDTPGFTESEEYAKLVQRFLQDHSHIACMVCPLTEGTAKPEHTQQMLALNPYSKTFWVLTRYDMAMNLKPGKKQKDTSKRQAADSLVSQFRRDIGSSSARIFLHAGGLLQDPEDDSNEVLQKYLPLEEATSWLRDIQNHVKEIFMLLQQEQTVLSNQSQTAMHRTAELTDEYRKRLETSQGTVAASDFYAQEMQTAAEDAAGDLEREIRQEIDAVRNDKLQELCTSAGDEVNQEGGPSRWVRHQYIEKLLSKLVPKIEKEMQSRLDAAMMRAQEKTLQVALRLLTRAGLDASKAGETSSQSEVITPGTGHLRGRYPVESVTMLTVTALSIGRLAATEAGIAALGSFGVTATSLQLAGVVGAAIAGIALLGLGTKYALEAHPFWTRETANAEVVAEIQRANHWSILSQAASARGKSQLLYSATRFRYKFSELLLTNGASAEVLSSLFPDLTLLEQVKAKLNSCCQDIEQFMEAEALGERASRDFSTCSFKVVQRDWLSIVDQTSPYVEENARTDAVAGDILASLLALRTEALVKSQMLREAQHTVGIFRRLFPDLTLPLVYDVAVDVLLSFLENKDRQEMVPRVSFCNAELKQQDPKNPEVPLMLQIWYLCVVASFVPTPGEQERKRDVNTMDMLLGAIESFANSQLQGQPNWNAHVAANFSLVKEMSPAEVETRQNEIWESYLTLCHRFVACLLNSVRELLEALPARDMEMDIIGPPILEKLVQMVRAYCTPEISDPFLEKLSCLKNDDMEDWAPFINKICPSESSKLASDAKTMPE</sequence>
<comment type="caution">
    <text evidence="7">The sequence shown here is derived from an EMBL/GenBank/DDBJ whole genome shotgun (WGS) entry which is preliminary data.</text>
</comment>
<proteinExistence type="predicted"/>
<evidence type="ECO:0000256" key="5">
    <source>
        <dbReference type="ARBA" id="ARBA00023136"/>
    </source>
</evidence>